<keyword evidence="3" id="KW-1185">Reference proteome</keyword>
<proteinExistence type="predicted"/>
<feature type="signal peptide" evidence="1">
    <location>
        <begin position="1"/>
        <end position="21"/>
    </location>
</feature>
<dbReference type="RefSeq" id="WP_119048760.1">
    <property type="nucleotide sequence ID" value="NZ_CP032157.1"/>
</dbReference>
<reference evidence="2 3" key="1">
    <citation type="submission" date="2018-09" db="EMBL/GenBank/DDBJ databases">
        <title>Genome sequencing of strain 6GH32-13.</title>
        <authorList>
            <person name="Weon H.-Y."/>
            <person name="Heo J."/>
            <person name="Kwon S.-W."/>
        </authorList>
    </citation>
    <scope>NUCLEOTIDE SEQUENCE [LARGE SCALE GENOMIC DNA]</scope>
    <source>
        <strain evidence="2 3">5GH32-13</strain>
    </source>
</reference>
<evidence type="ECO:0000313" key="3">
    <source>
        <dbReference type="Proteomes" id="UP000263900"/>
    </source>
</evidence>
<dbReference type="KEGG" id="pseg:D3H65_02590"/>
<gene>
    <name evidence="2" type="ORF">D3H65_02590</name>
</gene>
<dbReference type="EMBL" id="CP032157">
    <property type="protein sequence ID" value="AXY72922.1"/>
    <property type="molecule type" value="Genomic_DNA"/>
</dbReference>
<name>A0A3B7MF28_9BACT</name>
<feature type="chain" id="PRO_5017625551" description="Lipocalin-like domain-containing protein" evidence="1">
    <location>
        <begin position="22"/>
        <end position="158"/>
    </location>
</feature>
<evidence type="ECO:0008006" key="4">
    <source>
        <dbReference type="Google" id="ProtNLM"/>
    </source>
</evidence>
<keyword evidence="1" id="KW-0732">Signal</keyword>
<sequence>MRIGLLAVLIGVVLTACKSKAAHEAIYGLPVTDQKLLKDMAGSWFATEETHALLAKKKYARDSVHIELRPDSSFKVRLPDCMDAAAKGGLVWEAIGGWRLHKNGDDWKLGMAFEKGRLFRYRTFTDFDIVIKDSVLTLSRYVGDPDEEEALQFRKAHP</sequence>
<evidence type="ECO:0000256" key="1">
    <source>
        <dbReference type="SAM" id="SignalP"/>
    </source>
</evidence>
<dbReference type="OrthoDB" id="84765at563835"/>
<organism evidence="2 3">
    <name type="scientific">Paraflavitalea soli</name>
    <dbReference type="NCBI Taxonomy" id="2315862"/>
    <lineage>
        <taxon>Bacteria</taxon>
        <taxon>Pseudomonadati</taxon>
        <taxon>Bacteroidota</taxon>
        <taxon>Chitinophagia</taxon>
        <taxon>Chitinophagales</taxon>
        <taxon>Chitinophagaceae</taxon>
        <taxon>Paraflavitalea</taxon>
    </lineage>
</organism>
<evidence type="ECO:0000313" key="2">
    <source>
        <dbReference type="EMBL" id="AXY72922.1"/>
    </source>
</evidence>
<dbReference type="AlphaFoldDB" id="A0A3B7MF28"/>
<dbReference type="Proteomes" id="UP000263900">
    <property type="component" value="Chromosome"/>
</dbReference>
<protein>
    <recommendedName>
        <fullName evidence="4">Lipocalin-like domain-containing protein</fullName>
    </recommendedName>
</protein>
<dbReference type="PROSITE" id="PS51257">
    <property type="entry name" value="PROKAR_LIPOPROTEIN"/>
    <property type="match status" value="1"/>
</dbReference>
<accession>A0A3B7MF28</accession>